<sequence>MKKYLFITLLCLGCADLFGQSITINDLTNLTSLANEDAHNYVVLSKGFKKEYTQVVDGNVVEHLKKAGADKKEESVEIGEFVKLSSGAILRTVTYKTSTAVQVFNLMTQAKSSGIRMRFQGVDVKNNIYLFDNDFFHITMYISRDNTNGFVQVKQKEYLGFD</sequence>
<evidence type="ECO:0000313" key="1">
    <source>
        <dbReference type="EMBL" id="GAA3981166.1"/>
    </source>
</evidence>
<dbReference type="RefSeq" id="WP_259088441.1">
    <property type="nucleotide sequence ID" value="NZ_BAAAZC010000025.1"/>
</dbReference>
<evidence type="ECO:0000313" key="2">
    <source>
        <dbReference type="Proteomes" id="UP001500742"/>
    </source>
</evidence>
<accession>A0ABP7QEX6</accession>
<name>A0ABP7QEX6_9SPHI</name>
<proteinExistence type="predicted"/>
<dbReference type="Proteomes" id="UP001500742">
    <property type="component" value="Unassembled WGS sequence"/>
</dbReference>
<protein>
    <recommendedName>
        <fullName evidence="3">DUF4252 domain-containing protein</fullName>
    </recommendedName>
</protein>
<evidence type="ECO:0008006" key="3">
    <source>
        <dbReference type="Google" id="ProtNLM"/>
    </source>
</evidence>
<dbReference type="EMBL" id="BAAAZC010000025">
    <property type="protein sequence ID" value="GAA3981166.1"/>
    <property type="molecule type" value="Genomic_DNA"/>
</dbReference>
<organism evidence="1 2">
    <name type="scientific">Mucilaginibacter dorajii</name>
    <dbReference type="NCBI Taxonomy" id="692994"/>
    <lineage>
        <taxon>Bacteria</taxon>
        <taxon>Pseudomonadati</taxon>
        <taxon>Bacteroidota</taxon>
        <taxon>Sphingobacteriia</taxon>
        <taxon>Sphingobacteriales</taxon>
        <taxon>Sphingobacteriaceae</taxon>
        <taxon>Mucilaginibacter</taxon>
    </lineage>
</organism>
<comment type="caution">
    <text evidence="1">The sequence shown here is derived from an EMBL/GenBank/DDBJ whole genome shotgun (WGS) entry which is preliminary data.</text>
</comment>
<gene>
    <name evidence="1" type="ORF">GCM10022210_35670</name>
</gene>
<keyword evidence="2" id="KW-1185">Reference proteome</keyword>
<reference evidence="2" key="1">
    <citation type="journal article" date="2019" name="Int. J. Syst. Evol. Microbiol.">
        <title>The Global Catalogue of Microorganisms (GCM) 10K type strain sequencing project: providing services to taxonomists for standard genome sequencing and annotation.</title>
        <authorList>
            <consortium name="The Broad Institute Genomics Platform"/>
            <consortium name="The Broad Institute Genome Sequencing Center for Infectious Disease"/>
            <person name="Wu L."/>
            <person name="Ma J."/>
        </authorList>
    </citation>
    <scope>NUCLEOTIDE SEQUENCE [LARGE SCALE GENOMIC DNA]</scope>
    <source>
        <strain evidence="2">JCM 16601</strain>
    </source>
</reference>